<organism evidence="1 2">
    <name type="scientific">Trinickia fusca</name>
    <dbReference type="NCBI Taxonomy" id="2419777"/>
    <lineage>
        <taxon>Bacteria</taxon>
        <taxon>Pseudomonadati</taxon>
        <taxon>Pseudomonadota</taxon>
        <taxon>Betaproteobacteria</taxon>
        <taxon>Burkholderiales</taxon>
        <taxon>Burkholderiaceae</taxon>
        <taxon>Trinickia</taxon>
    </lineage>
</organism>
<keyword evidence="2" id="KW-1185">Reference proteome</keyword>
<dbReference type="EMBL" id="RBZV01000009">
    <property type="protein sequence ID" value="RKP45595.1"/>
    <property type="molecule type" value="Genomic_DNA"/>
</dbReference>
<accession>A0A494X4H1</accession>
<proteinExistence type="predicted"/>
<sequence length="59" mass="6734">MKQSEFKRRLARRGATFAEGSRHTKIFLNGRQSVMPRHPSAELGEVTRKLILRQLGIDG</sequence>
<reference evidence="1 2" key="1">
    <citation type="submission" date="2018-10" db="EMBL/GenBank/DDBJ databases">
        <title>Paraburkholderia sp. 7MK8-2, isolated from soil.</title>
        <authorList>
            <person name="Gao Z.-H."/>
            <person name="Qiu L.-H."/>
        </authorList>
    </citation>
    <scope>NUCLEOTIDE SEQUENCE [LARGE SCALE GENOMIC DNA]</scope>
    <source>
        <strain evidence="1 2">7MK8-2</strain>
    </source>
</reference>
<evidence type="ECO:0000313" key="1">
    <source>
        <dbReference type="EMBL" id="RKP45595.1"/>
    </source>
</evidence>
<dbReference type="InterPro" id="IPR012933">
    <property type="entry name" value="HicA_mRNA_interferase"/>
</dbReference>
<dbReference type="AlphaFoldDB" id="A0A494X4H1"/>
<dbReference type="GO" id="GO:0003729">
    <property type="term" value="F:mRNA binding"/>
    <property type="evidence" value="ECO:0007669"/>
    <property type="project" value="InterPro"/>
</dbReference>
<protein>
    <submittedName>
        <fullName evidence="1">Type II toxin-antitoxin system HicA family toxin</fullName>
    </submittedName>
</protein>
<gene>
    <name evidence="1" type="ORF">D7S89_19860</name>
</gene>
<dbReference type="SUPFAM" id="SSF54786">
    <property type="entry name" value="YcfA/nrd intein domain"/>
    <property type="match status" value="1"/>
</dbReference>
<dbReference type="Pfam" id="PF07927">
    <property type="entry name" value="HicA_toxin"/>
    <property type="match status" value="1"/>
</dbReference>
<evidence type="ECO:0000313" key="2">
    <source>
        <dbReference type="Proteomes" id="UP000280434"/>
    </source>
</evidence>
<dbReference type="Proteomes" id="UP000280434">
    <property type="component" value="Unassembled WGS sequence"/>
</dbReference>
<comment type="caution">
    <text evidence="1">The sequence shown here is derived from an EMBL/GenBank/DDBJ whole genome shotgun (WGS) entry which is preliminary data.</text>
</comment>
<name>A0A494X4H1_9BURK</name>
<dbReference type="OrthoDB" id="6699594at2"/>
<dbReference type="RefSeq" id="WP_121280224.1">
    <property type="nucleotide sequence ID" value="NZ_RBZV01000009.1"/>
</dbReference>